<dbReference type="PANTHER" id="PTHR10083:SF374">
    <property type="entry name" value="BPTI_KUNITZ INHIBITOR DOMAIN-CONTAINING PROTEIN"/>
    <property type="match status" value="1"/>
</dbReference>
<dbReference type="SMART" id="SM00131">
    <property type="entry name" value="KU"/>
    <property type="match status" value="1"/>
</dbReference>
<dbReference type="CDD" id="cd00109">
    <property type="entry name" value="Kunitz-type"/>
    <property type="match status" value="1"/>
</dbReference>
<evidence type="ECO:0000256" key="2">
    <source>
        <dbReference type="ARBA" id="ARBA00022737"/>
    </source>
</evidence>
<dbReference type="PROSITE" id="PS00280">
    <property type="entry name" value="BPTI_KUNITZ_1"/>
    <property type="match status" value="1"/>
</dbReference>
<dbReference type="FunFam" id="4.10.410.10:FF:000021">
    <property type="entry name" value="Serine protease inhibitor, putative"/>
    <property type="match status" value="1"/>
</dbReference>
<dbReference type="InterPro" id="IPR020901">
    <property type="entry name" value="Prtase_inh_Kunz-CS"/>
</dbReference>
<dbReference type="GO" id="GO:0004867">
    <property type="term" value="F:serine-type endopeptidase inhibitor activity"/>
    <property type="evidence" value="ECO:0007669"/>
    <property type="project" value="UniProtKB-KW"/>
</dbReference>
<keyword evidence="5" id="KW-0873">Pyrrolidone carboxylic acid</keyword>
<comment type="function">
    <text evidence="6">Midgut thrombin inhibitor that plays a major role in keeping the midgut microenvironment at low hemostatic and inflammatory tonus. Also inhibits FXIa (F11), kallikrein (KLK1), neutrophil elastase (ELANE) and cathepsin G (CTSG), which play a role in the contact pathway of the coagulation cascade. Also abrogates platelet aggregation by cathepsin G and plasmin, and attenuates tissue factor (F3) pathway inhibitor cleavage by elastase. In vivo, inhibits thrombosis and promotes bleeding in mice.</text>
</comment>
<reference evidence="9" key="1">
    <citation type="journal article" date="2017" name="Parasit. Vectors">
        <title>Sialotranscriptomics of Rhipicephalus zambeziensis reveals intricate expression profiles of secretory proteins and suggests tight temporal transcriptional regulation during blood-feeding.</title>
        <authorList>
            <person name="de Castro M.H."/>
            <person name="de Klerk D."/>
            <person name="Pienaar R."/>
            <person name="Rees D.J.G."/>
            <person name="Mans B.J."/>
        </authorList>
    </citation>
    <scope>NUCLEOTIDE SEQUENCE</scope>
    <source>
        <tissue evidence="9">Salivary glands</tissue>
    </source>
</reference>
<evidence type="ECO:0000256" key="7">
    <source>
        <dbReference type="ARBA" id="ARBA00063785"/>
    </source>
</evidence>
<sequence length="132" mass="15294">MPREVGPCRAFIPRFYFNETLNECVRFVYGGCGGNENNFETQQECEKKCRNNYNRKNDPCLTLQQKRNFCAGGKKLTAAVWYFDTKSKLCWRSKYEKCGKNLTMFPSCSNCVATCQAHMEAIQVCEKEKLPK</sequence>
<keyword evidence="2" id="KW-0677">Repeat</keyword>
<dbReference type="Pfam" id="PF00014">
    <property type="entry name" value="Kunitz_BPTI"/>
    <property type="match status" value="1"/>
</dbReference>
<dbReference type="Gene3D" id="4.10.410.10">
    <property type="entry name" value="Pancreatic trypsin inhibitor Kunitz domain"/>
    <property type="match status" value="2"/>
</dbReference>
<evidence type="ECO:0000256" key="5">
    <source>
        <dbReference type="ARBA" id="ARBA00023283"/>
    </source>
</evidence>
<name>A0A224Y504_9ACAR</name>
<feature type="domain" description="BPTI/Kunitz inhibitor" evidence="8">
    <location>
        <begin position="1"/>
        <end position="49"/>
    </location>
</feature>
<evidence type="ECO:0000259" key="8">
    <source>
        <dbReference type="PROSITE" id="PS50279"/>
    </source>
</evidence>
<dbReference type="PROSITE" id="PS50279">
    <property type="entry name" value="BPTI_KUNITZ_2"/>
    <property type="match status" value="2"/>
</dbReference>
<evidence type="ECO:0000256" key="1">
    <source>
        <dbReference type="ARBA" id="ARBA00022690"/>
    </source>
</evidence>
<accession>A0A224Y504</accession>
<evidence type="ECO:0000313" key="9">
    <source>
        <dbReference type="EMBL" id="MAA11795.1"/>
    </source>
</evidence>
<dbReference type="SUPFAM" id="SSF57362">
    <property type="entry name" value="BPTI-like"/>
    <property type="match status" value="2"/>
</dbReference>
<evidence type="ECO:0000256" key="6">
    <source>
        <dbReference type="ARBA" id="ARBA00054786"/>
    </source>
</evidence>
<dbReference type="PANTHER" id="PTHR10083">
    <property type="entry name" value="KUNITZ-TYPE PROTEASE INHIBITOR-RELATED"/>
    <property type="match status" value="1"/>
</dbReference>
<organism evidence="9">
    <name type="scientific">Rhipicephalus zambeziensis</name>
    <dbReference type="NCBI Taxonomy" id="60191"/>
    <lineage>
        <taxon>Eukaryota</taxon>
        <taxon>Metazoa</taxon>
        <taxon>Ecdysozoa</taxon>
        <taxon>Arthropoda</taxon>
        <taxon>Chelicerata</taxon>
        <taxon>Arachnida</taxon>
        <taxon>Acari</taxon>
        <taxon>Parasitiformes</taxon>
        <taxon>Ixodida</taxon>
        <taxon>Ixodoidea</taxon>
        <taxon>Ixodidae</taxon>
        <taxon>Rhipicephalinae</taxon>
        <taxon>Rhipicephalus</taxon>
        <taxon>Rhipicephalus</taxon>
    </lineage>
</organism>
<dbReference type="InterPro" id="IPR050098">
    <property type="entry name" value="TFPI/VKTCI-like"/>
</dbReference>
<dbReference type="PRINTS" id="PR00759">
    <property type="entry name" value="BASICPTASE"/>
</dbReference>
<feature type="domain" description="BPTI/Kunitz inhibitor" evidence="8">
    <location>
        <begin position="60"/>
        <end position="115"/>
    </location>
</feature>
<dbReference type="InterPro" id="IPR036880">
    <property type="entry name" value="Kunitz_BPTI_sf"/>
</dbReference>
<dbReference type="InterPro" id="IPR002223">
    <property type="entry name" value="Kunitz_BPTI"/>
</dbReference>
<protein>
    <submittedName>
        <fullName evidence="9">Pancreatic trypsin inhibitor</fullName>
    </submittedName>
</protein>
<evidence type="ECO:0000256" key="3">
    <source>
        <dbReference type="ARBA" id="ARBA00022900"/>
    </source>
</evidence>
<comment type="subunit">
    <text evidence="7">Interacts with host thrombin and trypsin.</text>
</comment>
<keyword evidence="1" id="KW-0646">Protease inhibitor</keyword>
<proteinExistence type="predicted"/>
<evidence type="ECO:0000256" key="4">
    <source>
        <dbReference type="ARBA" id="ARBA00023157"/>
    </source>
</evidence>
<dbReference type="AlphaFoldDB" id="A0A224Y504"/>
<dbReference type="GO" id="GO:0005615">
    <property type="term" value="C:extracellular space"/>
    <property type="evidence" value="ECO:0007669"/>
    <property type="project" value="TreeGrafter"/>
</dbReference>
<keyword evidence="4" id="KW-1015">Disulfide bond</keyword>
<dbReference type="EMBL" id="GFPF01000649">
    <property type="protein sequence ID" value="MAA11795.1"/>
    <property type="molecule type" value="Transcribed_RNA"/>
</dbReference>
<keyword evidence="3" id="KW-0722">Serine protease inhibitor</keyword>